<proteinExistence type="predicted"/>
<accession>A0A382W968</accession>
<name>A0A382W968_9ZZZZ</name>
<sequence length="101" mass="10855">PNADSYISGHPVPGVVFIGNERIEYFNIDITNNKLLSCRRGTGTTGAQSHSSNTKVFSGTENNILTYDTETTWSPDATHGLYASLSAQAVFLKDRTGSALS</sequence>
<dbReference type="EMBL" id="UINC01157732">
    <property type="protein sequence ID" value="SVD54885.1"/>
    <property type="molecule type" value="Genomic_DNA"/>
</dbReference>
<reference evidence="1" key="1">
    <citation type="submission" date="2018-05" db="EMBL/GenBank/DDBJ databases">
        <authorList>
            <person name="Lanie J.A."/>
            <person name="Ng W.-L."/>
            <person name="Kazmierczak K.M."/>
            <person name="Andrzejewski T.M."/>
            <person name="Davidsen T.M."/>
            <person name="Wayne K.J."/>
            <person name="Tettelin H."/>
            <person name="Glass J.I."/>
            <person name="Rusch D."/>
            <person name="Podicherti R."/>
            <person name="Tsui H.-C.T."/>
            <person name="Winkler M.E."/>
        </authorList>
    </citation>
    <scope>NUCLEOTIDE SEQUENCE</scope>
</reference>
<gene>
    <name evidence="1" type="ORF">METZ01_LOCUS407739</name>
</gene>
<feature type="non-terminal residue" evidence="1">
    <location>
        <position position="1"/>
    </location>
</feature>
<evidence type="ECO:0000313" key="1">
    <source>
        <dbReference type="EMBL" id="SVD54885.1"/>
    </source>
</evidence>
<dbReference type="AlphaFoldDB" id="A0A382W968"/>
<organism evidence="1">
    <name type="scientific">marine metagenome</name>
    <dbReference type="NCBI Taxonomy" id="408172"/>
    <lineage>
        <taxon>unclassified sequences</taxon>
        <taxon>metagenomes</taxon>
        <taxon>ecological metagenomes</taxon>
    </lineage>
</organism>
<protein>
    <submittedName>
        <fullName evidence="1">Uncharacterized protein</fullName>
    </submittedName>
</protein>